<feature type="region of interest" description="Disordered" evidence="4">
    <location>
        <begin position="1"/>
        <end position="28"/>
    </location>
</feature>
<organism evidence="6 7">
    <name type="scientific">Dactylonectria macrodidyma</name>
    <dbReference type="NCBI Taxonomy" id="307937"/>
    <lineage>
        <taxon>Eukaryota</taxon>
        <taxon>Fungi</taxon>
        <taxon>Dikarya</taxon>
        <taxon>Ascomycota</taxon>
        <taxon>Pezizomycotina</taxon>
        <taxon>Sordariomycetes</taxon>
        <taxon>Hypocreomycetidae</taxon>
        <taxon>Hypocreales</taxon>
        <taxon>Nectriaceae</taxon>
        <taxon>Dactylonectria</taxon>
    </lineage>
</organism>
<keyword evidence="7" id="KW-1185">Reference proteome</keyword>
<dbReference type="Pfam" id="PF00176">
    <property type="entry name" value="SNF2-rel_dom"/>
    <property type="match status" value="1"/>
</dbReference>
<gene>
    <name evidence="6" type="ORF">EDB81DRAFT_934229</name>
</gene>
<dbReference type="PANTHER" id="PTHR45629">
    <property type="entry name" value="SNF2/RAD54 FAMILY MEMBER"/>
    <property type="match status" value="1"/>
</dbReference>
<dbReference type="PANTHER" id="PTHR45629:SF7">
    <property type="entry name" value="DNA EXCISION REPAIR PROTEIN ERCC-6-RELATED"/>
    <property type="match status" value="1"/>
</dbReference>
<dbReference type="GO" id="GO:0005524">
    <property type="term" value="F:ATP binding"/>
    <property type="evidence" value="ECO:0007669"/>
    <property type="project" value="InterPro"/>
</dbReference>
<accession>A0A9P9J419</accession>
<evidence type="ECO:0000313" key="7">
    <source>
        <dbReference type="Proteomes" id="UP000738349"/>
    </source>
</evidence>
<dbReference type="Proteomes" id="UP000738349">
    <property type="component" value="Unassembled WGS sequence"/>
</dbReference>
<evidence type="ECO:0000256" key="4">
    <source>
        <dbReference type="SAM" id="MobiDB-lite"/>
    </source>
</evidence>
<evidence type="ECO:0000313" key="6">
    <source>
        <dbReference type="EMBL" id="KAH7146311.1"/>
    </source>
</evidence>
<feature type="region of interest" description="Disordered" evidence="4">
    <location>
        <begin position="1393"/>
        <end position="1487"/>
    </location>
</feature>
<keyword evidence="1" id="KW-0547">Nucleotide-binding</keyword>
<dbReference type="Pfam" id="PF00271">
    <property type="entry name" value="Helicase_C"/>
    <property type="match status" value="1"/>
</dbReference>
<feature type="region of interest" description="Disordered" evidence="4">
    <location>
        <begin position="710"/>
        <end position="731"/>
    </location>
</feature>
<evidence type="ECO:0000256" key="2">
    <source>
        <dbReference type="ARBA" id="ARBA00022801"/>
    </source>
</evidence>
<keyword evidence="3" id="KW-0067">ATP-binding</keyword>
<dbReference type="PROSITE" id="PS51194">
    <property type="entry name" value="HELICASE_CTER"/>
    <property type="match status" value="1"/>
</dbReference>
<dbReference type="InterPro" id="IPR027417">
    <property type="entry name" value="P-loop_NTPase"/>
</dbReference>
<dbReference type="SMART" id="SM00490">
    <property type="entry name" value="HELICc"/>
    <property type="match status" value="1"/>
</dbReference>
<feature type="domain" description="Helicase C-terminal" evidence="5">
    <location>
        <begin position="1138"/>
        <end position="1298"/>
    </location>
</feature>
<dbReference type="InterPro" id="IPR049730">
    <property type="entry name" value="SNF2/RAD54-like_C"/>
</dbReference>
<feature type="compositionally biased region" description="Basic and acidic residues" evidence="4">
    <location>
        <begin position="1396"/>
        <end position="1431"/>
    </location>
</feature>
<feature type="compositionally biased region" description="Polar residues" evidence="4">
    <location>
        <begin position="1433"/>
        <end position="1457"/>
    </location>
</feature>
<dbReference type="OrthoDB" id="5244662at2759"/>
<dbReference type="CDD" id="cd18793">
    <property type="entry name" value="SF2_C_SNF"/>
    <property type="match status" value="1"/>
</dbReference>
<dbReference type="GO" id="GO:0016787">
    <property type="term" value="F:hydrolase activity"/>
    <property type="evidence" value="ECO:0007669"/>
    <property type="project" value="UniProtKB-KW"/>
</dbReference>
<protein>
    <submittedName>
        <fullName evidence="6">P-loop containing nucleoside triphosphate hydrolase protein</fullName>
    </submittedName>
</protein>
<dbReference type="EMBL" id="JAGMUV010000008">
    <property type="protein sequence ID" value="KAH7146311.1"/>
    <property type="molecule type" value="Genomic_DNA"/>
</dbReference>
<dbReference type="SUPFAM" id="SSF52540">
    <property type="entry name" value="P-loop containing nucleoside triphosphate hydrolases"/>
    <property type="match status" value="2"/>
</dbReference>
<dbReference type="InterPro" id="IPR001650">
    <property type="entry name" value="Helicase_C-like"/>
</dbReference>
<dbReference type="Gene3D" id="3.40.50.300">
    <property type="entry name" value="P-loop containing nucleotide triphosphate hydrolases"/>
    <property type="match status" value="2"/>
</dbReference>
<keyword evidence="2 6" id="KW-0378">Hydrolase</keyword>
<reference evidence="6" key="1">
    <citation type="journal article" date="2021" name="Nat. Commun.">
        <title>Genetic determinants of endophytism in the Arabidopsis root mycobiome.</title>
        <authorList>
            <person name="Mesny F."/>
            <person name="Miyauchi S."/>
            <person name="Thiergart T."/>
            <person name="Pickel B."/>
            <person name="Atanasova L."/>
            <person name="Karlsson M."/>
            <person name="Huettel B."/>
            <person name="Barry K.W."/>
            <person name="Haridas S."/>
            <person name="Chen C."/>
            <person name="Bauer D."/>
            <person name="Andreopoulos W."/>
            <person name="Pangilinan J."/>
            <person name="LaButti K."/>
            <person name="Riley R."/>
            <person name="Lipzen A."/>
            <person name="Clum A."/>
            <person name="Drula E."/>
            <person name="Henrissat B."/>
            <person name="Kohler A."/>
            <person name="Grigoriev I.V."/>
            <person name="Martin F.M."/>
            <person name="Hacquard S."/>
        </authorList>
    </citation>
    <scope>NUCLEOTIDE SEQUENCE</scope>
    <source>
        <strain evidence="6">MPI-CAGE-AT-0147</strain>
    </source>
</reference>
<dbReference type="SMART" id="SM00487">
    <property type="entry name" value="DEXDc"/>
    <property type="match status" value="1"/>
</dbReference>
<name>A0A9P9J419_9HYPO</name>
<proteinExistence type="predicted"/>
<sequence length="1487" mass="168232">MPPKKKKPEKAPSTIPETPIYTDDPLDAARSRHMTPDEWRHGWVVAVSENKAPIPQLAFHKVQSSPASPEEMAVMVKEWKGHVAKNQIPVESRLLKADKMDSNQAALVAYLGLKGSHELFYVLDCKCPIVLQPLIALFARQAESASSLAILDLGLQWLHKACQAGSHADHVLVKKNRERDDIFFSRKDVPDMEEVDLQLSMFAAMFQIMRYMPMMFSQPVIEKKQSVWGIHQEDWHRAHSLISAFKSRRTKIKMYPFEDAPLPANQAPSWYGLATADVVAMDESREAEVDKSIVAQEWAKELAMVGTSTDQFNAERIWAIANPDAIATALGETDRFKRMTRCEQKKALEDVDGQVPDLISEAVCQSLQAIAPGIDLAAQLKKKNIAKNADMPAMSKDDRAVLLSMLRKRASVYSKGLPEHATQRTAVMDTIAGQKGILQAMAHAEAEVLGYDAGVTQQVDDAFNQAREAELHELHKTRSLLGEIVRGEQDIELLCNKHDINVDTFQVNPYNSQTRAKAPQISDANRLSELLLDAPRFAFLLNECGTGKTFTICLTLQMMIKQRKLDIETRPGRLWPGERKYKPTFIFSPASTLDQTYNEINTMWNGVFRVFCLYQTRDNCPNPARKMNTIDSTAEMQVKIDEWAKDHENPATAGIIVLTSYQTGLQRLSAAGESIKLSSTELKRRMANDDLTLEEEEELEGLLEQGLAVESVGGDESTTTRSPPDPRKGRSAAFIKDRRKKVKNDDWFLVVADESHYIKNPTTEASKLFKQLICDSRLFVSATAMSNHVRDIEGYLWLAWDPAWSFGYKEKADPTPSSRFYDTGTWDEICELGHSHSYVETDIDIDEERLIHGSPLDEETLSTSQRRRRAEYEGAIEKKLMPLYQFHPQLFSDFASEHQYNHVVSEAVGEMLQWVAVKRGMLTPIKLPGDRGRTCMGEGIAPLTIETVELEPSYQVRSRLKLIISRLIDKVMIIGDAYLPELFPGGMMKSSAKLWRNGAIYRRLALASTDSQNIALTTPTTRLLHRLKDMHSGCGSGAREYGFRGEDEDAPVFHKHDALDIDQDVTPDKRKRQLRAQAKSRPIPAAGAEEVDRVMSLDTTGGLQWYFYNTNDNGRYGYPTERLNLARYVVWESPKYARVLQRVLELTEEGHRILIYVNNPLTSMMVNALLVCIGMKTLHYTSRNSQNERDSAIARFNDRTNDYQCLITSMKLAAFGVNFHKACHHGIIVEPPENLSILLHATGRLWRIGQKHHVRWEILYLRHSFDAWIESRNLEKAVTTLAAECSLDPRITGQARMIACFEMLRIQLGQKCSRYPRTRVSWHEQDSSGVEREGFFYSELGRFIIAHPELAAFVGDQNIKQIAMSWKIGTPLTEDHINMRMPELEDGVRLGNFASEDDKANDEKETGRKESHGKKKSETSNSEHEGRREDDASLTSRPSSSGDVSKTAESLQSSSIQDGELGISTDKKRRHAFAADFTRKKRKEEKW</sequence>
<dbReference type="InterPro" id="IPR000330">
    <property type="entry name" value="SNF2_N"/>
</dbReference>
<comment type="caution">
    <text evidence="6">The sequence shown here is derived from an EMBL/GenBank/DDBJ whole genome shotgun (WGS) entry which is preliminary data.</text>
</comment>
<dbReference type="InterPro" id="IPR014001">
    <property type="entry name" value="Helicase_ATP-bd"/>
</dbReference>
<dbReference type="InterPro" id="IPR050496">
    <property type="entry name" value="SNF2_RAD54_helicase_repair"/>
</dbReference>
<evidence type="ECO:0000259" key="5">
    <source>
        <dbReference type="PROSITE" id="PS51194"/>
    </source>
</evidence>
<evidence type="ECO:0000256" key="3">
    <source>
        <dbReference type="ARBA" id="ARBA00022840"/>
    </source>
</evidence>
<evidence type="ECO:0000256" key="1">
    <source>
        <dbReference type="ARBA" id="ARBA00022741"/>
    </source>
</evidence>